<evidence type="ECO:0000313" key="2">
    <source>
        <dbReference type="EMBL" id="REI43227.1"/>
    </source>
</evidence>
<proteinExistence type="predicted"/>
<name>A0ABX9KLK5_9FUSO</name>
<reference evidence="2 3" key="1">
    <citation type="submission" date="2018-08" db="EMBL/GenBank/DDBJ databases">
        <title>Draft genome sequence of Psychrilyobacter sp. strain SD5 isolated from Black Sea water.</title>
        <authorList>
            <person name="Yadav S."/>
            <person name="Villanueva L."/>
            <person name="Damste J.S.S."/>
        </authorList>
    </citation>
    <scope>NUCLEOTIDE SEQUENCE [LARGE SCALE GENOMIC DNA]</scope>
    <source>
        <strain evidence="2 3">SD5</strain>
    </source>
</reference>
<gene>
    <name evidence="2" type="ORF">DYH56_00805</name>
</gene>
<dbReference type="Proteomes" id="UP000263486">
    <property type="component" value="Unassembled WGS sequence"/>
</dbReference>
<feature type="signal peptide" evidence="1">
    <location>
        <begin position="1"/>
        <end position="22"/>
    </location>
</feature>
<feature type="chain" id="PRO_5047153046" description="LPS-assembly protein LptD" evidence="1">
    <location>
        <begin position="23"/>
        <end position="1219"/>
    </location>
</feature>
<keyword evidence="1" id="KW-0732">Signal</keyword>
<keyword evidence="3" id="KW-1185">Reference proteome</keyword>
<evidence type="ECO:0000313" key="3">
    <source>
        <dbReference type="Proteomes" id="UP000263486"/>
    </source>
</evidence>
<evidence type="ECO:0000256" key="1">
    <source>
        <dbReference type="SAM" id="SignalP"/>
    </source>
</evidence>
<dbReference type="RefSeq" id="WP_114640946.1">
    <property type="nucleotide sequence ID" value="NZ_JAACIO010000001.1"/>
</dbReference>
<evidence type="ECO:0008006" key="4">
    <source>
        <dbReference type="Google" id="ProtNLM"/>
    </source>
</evidence>
<sequence>MKNLNSKSLAILLFCVVQTSFGANDINKAASAGLFSTVSDISKVSTSSDGTAISSESLVIDTKNDTLTADGGVKFQYQGLKLQAFGFKRDRESNIVTATGDVRIQMGDYPNQARIDSNKTLLSLDSSTLKYYDSISYMEVGTVTGAQAPNDRIYFGGEVGEYNEEAFTLKNAWFTTDFSILETGDYKKGGYYLGAKKLKIIPDNKAEFQDIDLFINDYKVGWFPWYAVNIRQGSKVPLFPVWGDSTDYGFHISSGINYGDNDSKYFKGGIAPKFADKLGLLVGRFENWYDLGNYGQGLVTADDLLVVKKDSSVDDRWDLAANHEYKDDSGYLKLGLQSTTVNKISALEDHRDDLERSGFYDPTSPNYGGEERNDGETINFITLDSEFEDIGERNDITLYSKVKMLAGGEDAYRQLVDDRMDDASFGSQLDNKLYTDLGFTKDNEDYMISAYYDYLKDLDPGSTSKADDDQSRRENFGFAFNLKETKIDFAYDHERGDKLRKLRSWERSPDLEDITRLQGGSINYVPWSVYEYDKDDSDKIRLHLGEYDLGSSGATYKVKFDSLQSEKELNLDNDPFRETAQSNNPDFNKRDQQYNKEENIIYNKNRDDKVATEFFYDQYRLELTLGHSKQEVWDREGIYNYNELEENDAYNIYINESDFVQIELEDKRLHLGYLGEMGLRYNLRYDDYTDGYDSYSGDNSGGDSSLRHQVDFNHKLTLLDNTNNHFRNLDFKLNNEFNYFGQLYSYDNGSRNGDSTYNGQVRLKNKDSIHEFKDKVTLDLGNTTTVYSTGYKQSNDGFDRDVKRGDLFTNNIDFLVNDEKKLNLYYDLDKRFTRGELTPAGYAFDDEYNDLTSNKFGGSYYINESYRFYYSHEKIDYTLMESQNIPTTDPNYNYGAHEKISESTYGLEIKDELDLYNLTYTHASDDREDNNMDTLNIKNDVIGASYLNGGEVEHFYRATYGIYKYGPSQNLKDYSADQVSFKYEYRDKRFTDEELRSYAAAEYNKGKLEITPAEISRVKQILNERNDNQLDFSLNSIMLEEMNRPEYKKYFTLSLMAKVHREAYDQSNDFFGSLKEFEGDVYGSYKRFGLGYKYREEANFNSSYDRDITKQEHEFRLRAGIGKPSQGWNIKLSYKTEIDNDDEYGIYLGKETGYYEWSVGYTKDYDRTTKSYDDRLALQFTLLTFPENPLLGIGYKDKDGSMTPKLWLGSGVEVDELNN</sequence>
<accession>A0ABX9KLK5</accession>
<comment type="caution">
    <text evidence="2">The sequence shown here is derived from an EMBL/GenBank/DDBJ whole genome shotgun (WGS) entry which is preliminary data.</text>
</comment>
<protein>
    <recommendedName>
        <fullName evidence="4">LPS-assembly protein LptD</fullName>
    </recommendedName>
</protein>
<dbReference type="EMBL" id="QUAJ01000001">
    <property type="protein sequence ID" value="REI43227.1"/>
    <property type="molecule type" value="Genomic_DNA"/>
</dbReference>
<organism evidence="2 3">
    <name type="scientific">Psychrilyobacter piezotolerans</name>
    <dbReference type="NCBI Taxonomy" id="2293438"/>
    <lineage>
        <taxon>Bacteria</taxon>
        <taxon>Fusobacteriati</taxon>
        <taxon>Fusobacteriota</taxon>
        <taxon>Fusobacteriia</taxon>
        <taxon>Fusobacteriales</taxon>
        <taxon>Fusobacteriaceae</taxon>
        <taxon>Psychrilyobacter</taxon>
    </lineage>
</organism>